<evidence type="ECO:0000259" key="1">
    <source>
        <dbReference type="Pfam" id="PF01979"/>
    </source>
</evidence>
<dbReference type="KEGG" id="dsf:UWK_00154"/>
<dbReference type="Gene3D" id="2.30.40.10">
    <property type="entry name" value="Urease, subunit C, domain 1"/>
    <property type="match status" value="1"/>
</dbReference>
<dbReference type="HOGENOM" id="CLU_665209_0_0_7"/>
<name>M1PJQ7_DESSD</name>
<dbReference type="PANTHER" id="PTHR43135:SF3">
    <property type="entry name" value="ALPHA-D-RIBOSE 1-METHYLPHOSPHONATE 5-TRIPHOSPHATE DIPHOSPHATASE"/>
    <property type="match status" value="1"/>
</dbReference>
<evidence type="ECO:0000313" key="3">
    <source>
        <dbReference type="Proteomes" id="UP000011721"/>
    </source>
</evidence>
<dbReference type="EMBL" id="CP003985">
    <property type="protein sequence ID" value="AGF76741.1"/>
    <property type="molecule type" value="Genomic_DNA"/>
</dbReference>
<dbReference type="InterPro" id="IPR051781">
    <property type="entry name" value="Metallo-dep_Hydrolase"/>
</dbReference>
<dbReference type="STRING" id="1167006.UWK_00154"/>
<protein>
    <submittedName>
        <fullName evidence="2">Amidohydrolase, imidazolonepropionase</fullName>
    </submittedName>
</protein>
<gene>
    <name evidence="2" type="ordered locus">UWK_00154</name>
</gene>
<proteinExistence type="predicted"/>
<dbReference type="SUPFAM" id="SSF51556">
    <property type="entry name" value="Metallo-dependent hydrolases"/>
    <property type="match status" value="1"/>
</dbReference>
<dbReference type="eggNOG" id="COG1228">
    <property type="taxonomic scope" value="Bacteria"/>
</dbReference>
<dbReference type="InterPro" id="IPR032466">
    <property type="entry name" value="Metal_Hydrolase"/>
</dbReference>
<dbReference type="Gene3D" id="3.20.20.140">
    <property type="entry name" value="Metal-dependent hydrolases"/>
    <property type="match status" value="1"/>
</dbReference>
<reference evidence="3" key="1">
    <citation type="journal article" date="2013" name="Stand. Genomic Sci.">
        <title>Complete genome sequence of Desulfocapsa sulfexigens, a marine deltaproteobacterium specialized in disproportionating inorganic sulfur compounds.</title>
        <authorList>
            <person name="Finster K.W."/>
            <person name="Kjeldsen K.U."/>
            <person name="Kube M."/>
            <person name="Reinhardt R."/>
            <person name="Mussmann M."/>
            <person name="Amann R."/>
            <person name="Schreiber L."/>
        </authorList>
    </citation>
    <scope>NUCLEOTIDE SEQUENCE [LARGE SCALE GENOMIC DNA]</scope>
    <source>
        <strain evidence="3">DSM 10523 / SB164P1</strain>
    </source>
</reference>
<dbReference type="SUPFAM" id="SSF51338">
    <property type="entry name" value="Composite domain of metallo-dependent hydrolases"/>
    <property type="match status" value="1"/>
</dbReference>
<dbReference type="AlphaFoldDB" id="M1PJQ7"/>
<keyword evidence="3" id="KW-1185">Reference proteome</keyword>
<dbReference type="Pfam" id="PF01979">
    <property type="entry name" value="Amidohydro_1"/>
    <property type="match status" value="1"/>
</dbReference>
<accession>M1PJQ7</accession>
<keyword evidence="2" id="KW-0378">Hydrolase</keyword>
<sequence length="407" mass="44597">MSGGIHYVKAGWMIDGSGGPVRENVLVTVKDSILVEIDDFSDSDHPDSPLITDLSHCTILPPLVDCHVHLAMSGSTDLRKRQRQLTAGYRDRRISIQDHLHYLFLHGVLAVRDGGDSNGDVLRYTEETEGGDTRVPVIVKSPGPAWYRDGRYGAFIGDHSGEGESIGTAVARRIDSVDHIKMINSGLNSFTEFARETEPQFSVEEIQQIAAITREKGKKLMVHANGREPVRIALDGGCDSLEHGFFMGEENLKRMAEKEITWVPTAITMKAILDNWDLLDDGRCKKDVIVKTLNHQLEQIGRAHQYGVKIALGTDAGCRGVIHGESVVEEIRLLISAGYSLVEAIQSASGNGTQLLGIDEIGPIAKGRPAHFIVARATPAMLPRKLSCLEAVYLDGKPCGRAFFKKI</sequence>
<dbReference type="Proteomes" id="UP000011721">
    <property type="component" value="Chromosome"/>
</dbReference>
<organism evidence="2 3">
    <name type="scientific">Desulfocapsa sulfexigens (strain DSM 10523 / SB164P1)</name>
    <dbReference type="NCBI Taxonomy" id="1167006"/>
    <lineage>
        <taxon>Bacteria</taxon>
        <taxon>Pseudomonadati</taxon>
        <taxon>Thermodesulfobacteriota</taxon>
        <taxon>Desulfobulbia</taxon>
        <taxon>Desulfobulbales</taxon>
        <taxon>Desulfocapsaceae</taxon>
        <taxon>Desulfocapsa</taxon>
    </lineage>
</organism>
<evidence type="ECO:0000313" key="2">
    <source>
        <dbReference type="EMBL" id="AGF76741.1"/>
    </source>
</evidence>
<dbReference type="InterPro" id="IPR011059">
    <property type="entry name" value="Metal-dep_hydrolase_composite"/>
</dbReference>
<dbReference type="PANTHER" id="PTHR43135">
    <property type="entry name" value="ALPHA-D-RIBOSE 1-METHYLPHOSPHONATE 5-TRIPHOSPHATE DIPHOSPHATASE"/>
    <property type="match status" value="1"/>
</dbReference>
<dbReference type="GO" id="GO:0016810">
    <property type="term" value="F:hydrolase activity, acting on carbon-nitrogen (but not peptide) bonds"/>
    <property type="evidence" value="ECO:0007669"/>
    <property type="project" value="InterPro"/>
</dbReference>
<feature type="domain" description="Amidohydrolase-related" evidence="1">
    <location>
        <begin position="58"/>
        <end position="377"/>
    </location>
</feature>
<dbReference type="InterPro" id="IPR006680">
    <property type="entry name" value="Amidohydro-rel"/>
</dbReference>